<evidence type="ECO:0000259" key="7">
    <source>
        <dbReference type="Pfam" id="PF00892"/>
    </source>
</evidence>
<dbReference type="InterPro" id="IPR050638">
    <property type="entry name" value="AA-Vitamin_Transporters"/>
</dbReference>
<keyword evidence="5 6" id="KW-0472">Membrane</keyword>
<protein>
    <submittedName>
        <fullName evidence="8">Putative inner membrane transporter YedA</fullName>
    </submittedName>
</protein>
<evidence type="ECO:0000256" key="4">
    <source>
        <dbReference type="ARBA" id="ARBA00022989"/>
    </source>
</evidence>
<comment type="subcellular location">
    <subcellularLocation>
        <location evidence="1">Membrane</location>
        <topology evidence="1">Multi-pass membrane protein</topology>
    </subcellularLocation>
</comment>
<dbReference type="PANTHER" id="PTHR32322">
    <property type="entry name" value="INNER MEMBRANE TRANSPORTER"/>
    <property type="match status" value="1"/>
</dbReference>
<evidence type="ECO:0000313" key="9">
    <source>
        <dbReference type="Proteomes" id="UP000445144"/>
    </source>
</evidence>
<keyword evidence="4 6" id="KW-1133">Transmembrane helix</keyword>
<dbReference type="GO" id="GO:0016020">
    <property type="term" value="C:membrane"/>
    <property type="evidence" value="ECO:0007669"/>
    <property type="project" value="UniProtKB-SubCell"/>
</dbReference>
<dbReference type="PANTHER" id="PTHR32322:SF2">
    <property type="entry name" value="EAMA DOMAIN-CONTAINING PROTEIN"/>
    <property type="match status" value="1"/>
</dbReference>
<feature type="transmembrane region" description="Helical" evidence="6">
    <location>
        <begin position="151"/>
        <end position="171"/>
    </location>
</feature>
<evidence type="ECO:0000256" key="3">
    <source>
        <dbReference type="ARBA" id="ARBA00022692"/>
    </source>
</evidence>
<evidence type="ECO:0000256" key="1">
    <source>
        <dbReference type="ARBA" id="ARBA00004141"/>
    </source>
</evidence>
<feature type="transmembrane region" description="Helical" evidence="6">
    <location>
        <begin position="122"/>
        <end position="139"/>
    </location>
</feature>
<dbReference type="SUPFAM" id="SSF103481">
    <property type="entry name" value="Multidrug resistance efflux transporter EmrE"/>
    <property type="match status" value="2"/>
</dbReference>
<organism evidence="8 9">
    <name type="scientific">Chryseobacterium potabilaquae</name>
    <dbReference type="NCBI Taxonomy" id="2675057"/>
    <lineage>
        <taxon>Bacteria</taxon>
        <taxon>Pseudomonadati</taxon>
        <taxon>Bacteroidota</taxon>
        <taxon>Flavobacteriia</taxon>
        <taxon>Flavobacteriales</taxon>
        <taxon>Weeksellaceae</taxon>
        <taxon>Chryseobacterium group</taxon>
        <taxon>Chryseobacterium</taxon>
    </lineage>
</organism>
<feature type="transmembrane region" description="Helical" evidence="6">
    <location>
        <begin position="96"/>
        <end position="115"/>
    </location>
</feature>
<keyword evidence="3 6" id="KW-0812">Transmembrane</keyword>
<dbReference type="AlphaFoldDB" id="A0A6N4X5D3"/>
<gene>
    <name evidence="8" type="primary">yedA_1</name>
    <name evidence="8" type="ORF">CHRY9293_01974</name>
</gene>
<dbReference type="InterPro" id="IPR037185">
    <property type="entry name" value="EmrE-like"/>
</dbReference>
<accession>A0A6N4X5D3</accession>
<feature type="transmembrane region" description="Helical" evidence="6">
    <location>
        <begin position="250"/>
        <end position="267"/>
    </location>
</feature>
<dbReference type="EMBL" id="CACVBR010000015">
    <property type="protein sequence ID" value="CAA7195818.1"/>
    <property type="molecule type" value="Genomic_DNA"/>
</dbReference>
<proteinExistence type="inferred from homology"/>
<feature type="transmembrane region" description="Helical" evidence="6">
    <location>
        <begin position="7"/>
        <end position="29"/>
    </location>
</feature>
<comment type="similarity">
    <text evidence="2">Belongs to the EamA transporter family.</text>
</comment>
<dbReference type="InterPro" id="IPR000620">
    <property type="entry name" value="EamA_dom"/>
</dbReference>
<keyword evidence="9" id="KW-1185">Reference proteome</keyword>
<feature type="transmembrane region" description="Helical" evidence="6">
    <location>
        <begin position="273"/>
        <end position="292"/>
    </location>
</feature>
<feature type="transmembrane region" description="Helical" evidence="6">
    <location>
        <begin position="67"/>
        <end position="84"/>
    </location>
</feature>
<sequence length="308" mass="34427">MLKDYKLILAILTVAIVWGTTFLSIRIAVETMPGWFVAGIRQSLAAIIMLLILIYKKQFKWIGRKNLTYQMVISSLMLITANGMTTVAEEHVTSSLASLITSCSPILVFLGSVALGIQKFSAKALVGVGLCFSGILIIFGDGLVDLKNPDYATGIFYLLIAIIGWAAGTIYTKKLNIKSDNIILNLFYQFAFAGIVQIIFAFLFAENYNFENWNIRSISAVFYLAIFGSVITFLAFYYALTKVSPVQISILIYVNTIISILLSWLILNEEITFKFIMAAFLIILGVFIINYNKEMFKSQKVRNEKTGL</sequence>
<reference evidence="8 9" key="1">
    <citation type="submission" date="2020-01" db="EMBL/GenBank/DDBJ databases">
        <authorList>
            <person name="Rodrigo-Torres L."/>
            <person name="Arahal R. D."/>
            <person name="Lucena T."/>
        </authorList>
    </citation>
    <scope>NUCLEOTIDE SEQUENCE [LARGE SCALE GENOMIC DNA]</scope>
    <source>
        <strain evidence="8 9">CECT 9293</strain>
    </source>
</reference>
<feature type="transmembrane region" description="Helical" evidence="6">
    <location>
        <begin position="217"/>
        <end position="238"/>
    </location>
</feature>
<evidence type="ECO:0000256" key="2">
    <source>
        <dbReference type="ARBA" id="ARBA00007362"/>
    </source>
</evidence>
<name>A0A6N4X5D3_9FLAO</name>
<dbReference type="Pfam" id="PF00892">
    <property type="entry name" value="EamA"/>
    <property type="match status" value="2"/>
</dbReference>
<feature type="domain" description="EamA" evidence="7">
    <location>
        <begin position="8"/>
        <end position="139"/>
    </location>
</feature>
<feature type="transmembrane region" description="Helical" evidence="6">
    <location>
        <begin position="183"/>
        <end position="205"/>
    </location>
</feature>
<evidence type="ECO:0000313" key="8">
    <source>
        <dbReference type="EMBL" id="CAA7195818.1"/>
    </source>
</evidence>
<evidence type="ECO:0000256" key="6">
    <source>
        <dbReference type="SAM" id="Phobius"/>
    </source>
</evidence>
<feature type="transmembrane region" description="Helical" evidence="6">
    <location>
        <begin position="35"/>
        <end position="55"/>
    </location>
</feature>
<dbReference type="Proteomes" id="UP000445144">
    <property type="component" value="Unassembled WGS sequence"/>
</dbReference>
<evidence type="ECO:0000256" key="5">
    <source>
        <dbReference type="ARBA" id="ARBA00023136"/>
    </source>
</evidence>
<feature type="domain" description="EamA" evidence="7">
    <location>
        <begin position="153"/>
        <end position="290"/>
    </location>
</feature>